<evidence type="ECO:0000313" key="1">
    <source>
        <dbReference type="EMBL" id="EMR11552.1"/>
    </source>
</evidence>
<dbReference type="Proteomes" id="UP000011958">
    <property type="component" value="Unassembled WGS sequence"/>
</dbReference>
<evidence type="ECO:0000313" key="2">
    <source>
        <dbReference type="Proteomes" id="UP000011958"/>
    </source>
</evidence>
<dbReference type="EMBL" id="AFWA02000001">
    <property type="protein sequence ID" value="EMR11552.1"/>
    <property type="molecule type" value="Genomic_DNA"/>
</dbReference>
<dbReference type="GeneID" id="19894258"/>
<organism evidence="1 2">
    <name type="scientific">Pneumocystis murina (strain B123)</name>
    <name type="common">Mouse pneumocystis pneumonia agent</name>
    <name type="synonym">Pneumocystis carinii f. sp. muris</name>
    <dbReference type="NCBI Taxonomy" id="1069680"/>
    <lineage>
        <taxon>Eukaryota</taxon>
        <taxon>Fungi</taxon>
        <taxon>Dikarya</taxon>
        <taxon>Ascomycota</taxon>
        <taxon>Taphrinomycotina</taxon>
        <taxon>Pneumocystomycetes</taxon>
        <taxon>Pneumocystaceae</taxon>
        <taxon>Pneumocystis</taxon>
    </lineage>
</organism>
<dbReference type="RefSeq" id="XP_007872453.1">
    <property type="nucleotide sequence ID" value="XM_007874262.1"/>
</dbReference>
<accession>M7NW72</accession>
<reference evidence="2" key="1">
    <citation type="journal article" date="2016" name="Nat. Commun.">
        <title>Genome analysis of three Pneumocystis species reveals adaptation mechanisms to life exclusively in mammalian hosts.</title>
        <authorList>
            <person name="Ma L."/>
            <person name="Chen Z."/>
            <person name="Huang D.W."/>
            <person name="Kutty G."/>
            <person name="Ishihara M."/>
            <person name="Wang H."/>
            <person name="Abouelleil A."/>
            <person name="Bishop L."/>
            <person name="Davey E."/>
            <person name="Deng R."/>
            <person name="Deng X."/>
            <person name="Fan L."/>
            <person name="Fantoni G."/>
            <person name="Fitzgerald M."/>
            <person name="Gogineni E."/>
            <person name="Goldberg J.M."/>
            <person name="Handley G."/>
            <person name="Hu X."/>
            <person name="Huber C."/>
            <person name="Jiao X."/>
            <person name="Jones K."/>
            <person name="Levin J.Z."/>
            <person name="Liu Y."/>
            <person name="Macdonald P."/>
            <person name="Melnikov A."/>
            <person name="Raley C."/>
            <person name="Sassi M."/>
            <person name="Sherman B.T."/>
            <person name="Song X."/>
            <person name="Sykes S."/>
            <person name="Tran B."/>
            <person name="Walsh L."/>
            <person name="Xia Y."/>
            <person name="Yang J."/>
            <person name="Young S."/>
            <person name="Zeng Q."/>
            <person name="Zheng X."/>
            <person name="Stephens R."/>
            <person name="Nusbaum C."/>
            <person name="Birren B.W."/>
            <person name="Azadi P."/>
            <person name="Lempicki R.A."/>
            <person name="Cuomo C.A."/>
            <person name="Kovacs J.A."/>
        </authorList>
    </citation>
    <scope>NUCLEOTIDE SEQUENCE [LARGE SCALE GENOMIC DNA]</scope>
    <source>
        <strain evidence="2">B123</strain>
    </source>
</reference>
<keyword evidence="2" id="KW-1185">Reference proteome</keyword>
<proteinExistence type="predicted"/>
<dbReference type="HOGENOM" id="CLU_1390767_0_0_1"/>
<sequence>MKKRIQSDKRDYVKRRHIELEKYPSLLSENANSDHEETHAAFEISAQSTRKISAKIYLENFNSLQIDALKRMRCAIEEAREDRNANDHKFKTLLRDFLTLEDDSKYLCDAETLKNDISSFLFILTEYQLALENLIALRSSDIYKYRDEHNQETNLAKAAITKVVSNTFSQMNKTLLHKKVLKKLTKAINLALLSVE</sequence>
<dbReference type="VEuPathDB" id="FungiDB:PNEG_00560"/>
<gene>
    <name evidence="1" type="ORF">PNEG_00560</name>
</gene>
<comment type="caution">
    <text evidence="1">The sequence shown here is derived from an EMBL/GenBank/DDBJ whole genome shotgun (WGS) entry which is preliminary data.</text>
</comment>
<dbReference type="OrthoDB" id="5360549at2759"/>
<protein>
    <submittedName>
        <fullName evidence="1">Uncharacterized protein</fullName>
    </submittedName>
</protein>
<name>M7NW72_PNEMU</name>
<dbReference type="AlphaFoldDB" id="M7NW72"/>